<feature type="non-terminal residue" evidence="2">
    <location>
        <position position="82"/>
    </location>
</feature>
<name>A0ABV3Q7Y0_9BACL</name>
<dbReference type="SUPFAM" id="SSF47413">
    <property type="entry name" value="lambda repressor-like DNA-binding domains"/>
    <property type="match status" value="1"/>
</dbReference>
<evidence type="ECO:0000313" key="3">
    <source>
        <dbReference type="Proteomes" id="UP001556040"/>
    </source>
</evidence>
<organism evidence="2 3">
    <name type="scientific">Jeotgalibacillus marinus</name>
    <dbReference type="NCBI Taxonomy" id="86667"/>
    <lineage>
        <taxon>Bacteria</taxon>
        <taxon>Bacillati</taxon>
        <taxon>Bacillota</taxon>
        <taxon>Bacilli</taxon>
        <taxon>Bacillales</taxon>
        <taxon>Caryophanaceae</taxon>
        <taxon>Jeotgalibacillus</taxon>
    </lineage>
</organism>
<gene>
    <name evidence="2" type="ORF">AB1471_17090</name>
</gene>
<dbReference type="Proteomes" id="UP001556040">
    <property type="component" value="Unassembled WGS sequence"/>
</dbReference>
<comment type="caution">
    <text evidence="2">The sequence shown here is derived from an EMBL/GenBank/DDBJ whole genome shotgun (WGS) entry which is preliminary data.</text>
</comment>
<dbReference type="InterPro" id="IPR001387">
    <property type="entry name" value="Cro/C1-type_HTH"/>
</dbReference>
<protein>
    <submittedName>
        <fullName evidence="2">Helix-turn-helix transcriptional regulator</fullName>
    </submittedName>
</protein>
<dbReference type="CDD" id="cd00093">
    <property type="entry name" value="HTH_XRE"/>
    <property type="match status" value="1"/>
</dbReference>
<keyword evidence="3" id="KW-1185">Reference proteome</keyword>
<feature type="domain" description="HTH cro/C1-type" evidence="1">
    <location>
        <begin position="12"/>
        <end position="65"/>
    </location>
</feature>
<dbReference type="PROSITE" id="PS50943">
    <property type="entry name" value="HTH_CROC1"/>
    <property type="match status" value="1"/>
</dbReference>
<dbReference type="RefSeq" id="WP_367780941.1">
    <property type="nucleotide sequence ID" value="NZ_JBFMIA010000090.1"/>
</dbReference>
<dbReference type="InterPro" id="IPR010982">
    <property type="entry name" value="Lambda_DNA-bd_dom_sf"/>
</dbReference>
<dbReference type="Gene3D" id="1.10.260.40">
    <property type="entry name" value="lambda repressor-like DNA-binding domains"/>
    <property type="match status" value="1"/>
</dbReference>
<evidence type="ECO:0000313" key="2">
    <source>
        <dbReference type="EMBL" id="MEW9503461.1"/>
    </source>
</evidence>
<proteinExistence type="predicted"/>
<accession>A0ABV3Q7Y0</accession>
<sequence>MKTIDKTFGFKLNDLFKKYKIKQKDVAEKCEITTSSLNKILNRESEHFFESILALVQYLVNLDECFEEEEELMRAYIQEIQD</sequence>
<dbReference type="EMBL" id="JBFMIA010000090">
    <property type="protein sequence ID" value="MEW9503461.1"/>
    <property type="molecule type" value="Genomic_DNA"/>
</dbReference>
<reference evidence="2 3" key="1">
    <citation type="journal article" date="1979" name="Int. J. Syst. Evol. Microbiol.">
        <title>Bacillus globisporus subsp. marinus subsp. nov.</title>
        <authorList>
            <person name="Liu H."/>
        </authorList>
    </citation>
    <scope>NUCLEOTIDE SEQUENCE [LARGE SCALE GENOMIC DNA]</scope>
    <source>
        <strain evidence="2 3">DSM 1297</strain>
    </source>
</reference>
<evidence type="ECO:0000259" key="1">
    <source>
        <dbReference type="PROSITE" id="PS50943"/>
    </source>
</evidence>